<keyword evidence="3" id="KW-1185">Reference proteome</keyword>
<name>A0ABP9BIG9_9ACTN</name>
<feature type="region of interest" description="Disordered" evidence="1">
    <location>
        <begin position="1"/>
        <end position="67"/>
    </location>
</feature>
<evidence type="ECO:0000256" key="1">
    <source>
        <dbReference type="SAM" id="MobiDB-lite"/>
    </source>
</evidence>
<feature type="region of interest" description="Disordered" evidence="1">
    <location>
        <begin position="82"/>
        <end position="155"/>
    </location>
</feature>
<organism evidence="2 3">
    <name type="scientific">Streptomyces ziwulingensis</name>
    <dbReference type="NCBI Taxonomy" id="1045501"/>
    <lineage>
        <taxon>Bacteria</taxon>
        <taxon>Bacillati</taxon>
        <taxon>Actinomycetota</taxon>
        <taxon>Actinomycetes</taxon>
        <taxon>Kitasatosporales</taxon>
        <taxon>Streptomycetaceae</taxon>
        <taxon>Streptomyces</taxon>
    </lineage>
</organism>
<protein>
    <submittedName>
        <fullName evidence="2">Uncharacterized protein</fullName>
    </submittedName>
</protein>
<comment type="caution">
    <text evidence="2">The sequence shown here is derived from an EMBL/GenBank/DDBJ whole genome shotgun (WGS) entry which is preliminary data.</text>
</comment>
<evidence type="ECO:0000313" key="3">
    <source>
        <dbReference type="Proteomes" id="UP001501265"/>
    </source>
</evidence>
<proteinExistence type="predicted"/>
<gene>
    <name evidence="2" type="ORF">GCM10023220_23570</name>
</gene>
<dbReference type="EMBL" id="BAABIG010000022">
    <property type="protein sequence ID" value="GAA4796104.1"/>
    <property type="molecule type" value="Genomic_DNA"/>
</dbReference>
<feature type="compositionally biased region" description="Basic and acidic residues" evidence="1">
    <location>
        <begin position="96"/>
        <end position="123"/>
    </location>
</feature>
<feature type="compositionally biased region" description="Basic residues" evidence="1">
    <location>
        <begin position="31"/>
        <end position="46"/>
    </location>
</feature>
<accession>A0ABP9BIG9</accession>
<dbReference type="Proteomes" id="UP001501265">
    <property type="component" value="Unassembled WGS sequence"/>
</dbReference>
<reference evidence="3" key="1">
    <citation type="journal article" date="2019" name="Int. J. Syst. Evol. Microbiol.">
        <title>The Global Catalogue of Microorganisms (GCM) 10K type strain sequencing project: providing services to taxonomists for standard genome sequencing and annotation.</title>
        <authorList>
            <consortium name="The Broad Institute Genomics Platform"/>
            <consortium name="The Broad Institute Genome Sequencing Center for Infectious Disease"/>
            <person name="Wu L."/>
            <person name="Ma J."/>
        </authorList>
    </citation>
    <scope>NUCLEOTIDE SEQUENCE [LARGE SCALE GENOMIC DNA]</scope>
    <source>
        <strain evidence="3">JCM 18081</strain>
    </source>
</reference>
<feature type="compositionally biased region" description="Gly residues" evidence="1">
    <location>
        <begin position="146"/>
        <end position="155"/>
    </location>
</feature>
<sequence length="155" mass="16726">MGVSSGAFPFGAAPSDTQNISTLVGVDSPRFRRPRRAPTGRSRRAAVHVSTSYRSGRPPGGRAGRTVRCGTLVHERLYDPGQEYEREWPPAFEGGLQRELREASTPVDRSDRGNQPIDRRVDTISKQYQAGSARVGGTQGSEQDGSDGGGAPWES</sequence>
<evidence type="ECO:0000313" key="2">
    <source>
        <dbReference type="EMBL" id="GAA4796104.1"/>
    </source>
</evidence>